<gene>
    <name evidence="2" type="ORF">N7458_000421</name>
</gene>
<dbReference type="InterPro" id="IPR038781">
    <property type="entry name" value="C365.16-ike"/>
</dbReference>
<dbReference type="GO" id="GO:0005739">
    <property type="term" value="C:mitochondrion"/>
    <property type="evidence" value="ECO:0007669"/>
    <property type="project" value="TreeGrafter"/>
</dbReference>
<dbReference type="Proteomes" id="UP001213681">
    <property type="component" value="Unassembled WGS sequence"/>
</dbReference>
<proteinExistence type="predicted"/>
<accession>A0AAD6CFZ6</accession>
<keyword evidence="3" id="KW-1185">Reference proteome</keyword>
<keyword evidence="1" id="KW-0472">Membrane</keyword>
<reference evidence="2" key="2">
    <citation type="journal article" date="2023" name="IMA Fungus">
        <title>Comparative genomic study of the Penicillium genus elucidates a diverse pangenome and 15 lateral gene transfer events.</title>
        <authorList>
            <person name="Petersen C."/>
            <person name="Sorensen T."/>
            <person name="Nielsen M.R."/>
            <person name="Sondergaard T.E."/>
            <person name="Sorensen J.L."/>
            <person name="Fitzpatrick D.A."/>
            <person name="Frisvad J.C."/>
            <person name="Nielsen K.L."/>
        </authorList>
    </citation>
    <scope>NUCLEOTIDE SEQUENCE</scope>
    <source>
        <strain evidence="2">IBT 16125</strain>
    </source>
</reference>
<keyword evidence="1" id="KW-0812">Transmembrane</keyword>
<dbReference type="PANTHER" id="PTHR37845:SF1">
    <property type="entry name" value="SEQUENCE ORPHAN"/>
    <property type="match status" value="1"/>
</dbReference>
<dbReference type="PANTHER" id="PTHR37845">
    <property type="entry name" value="SEQUENCE ORPHAN"/>
    <property type="match status" value="1"/>
</dbReference>
<dbReference type="GeneID" id="81594058"/>
<dbReference type="EMBL" id="JAPVEA010000001">
    <property type="protein sequence ID" value="KAJ5464735.1"/>
    <property type="molecule type" value="Genomic_DNA"/>
</dbReference>
<evidence type="ECO:0000256" key="1">
    <source>
        <dbReference type="SAM" id="Phobius"/>
    </source>
</evidence>
<dbReference type="RefSeq" id="XP_056771582.1">
    <property type="nucleotide sequence ID" value="XM_056903815.1"/>
</dbReference>
<name>A0AAD6CFZ6_9EURO</name>
<evidence type="ECO:0000313" key="2">
    <source>
        <dbReference type="EMBL" id="KAJ5464735.1"/>
    </source>
</evidence>
<feature type="transmembrane region" description="Helical" evidence="1">
    <location>
        <begin position="21"/>
        <end position="46"/>
    </location>
</feature>
<organism evidence="2 3">
    <name type="scientific">Penicillium daleae</name>
    <dbReference type="NCBI Taxonomy" id="63821"/>
    <lineage>
        <taxon>Eukaryota</taxon>
        <taxon>Fungi</taxon>
        <taxon>Dikarya</taxon>
        <taxon>Ascomycota</taxon>
        <taxon>Pezizomycotina</taxon>
        <taxon>Eurotiomycetes</taxon>
        <taxon>Eurotiomycetidae</taxon>
        <taxon>Eurotiales</taxon>
        <taxon>Aspergillaceae</taxon>
        <taxon>Penicillium</taxon>
    </lineage>
</organism>
<evidence type="ECO:0000313" key="3">
    <source>
        <dbReference type="Proteomes" id="UP001213681"/>
    </source>
</evidence>
<comment type="caution">
    <text evidence="2">The sequence shown here is derived from an EMBL/GenBank/DDBJ whole genome shotgun (WGS) entry which is preliminary data.</text>
</comment>
<dbReference type="AlphaFoldDB" id="A0AAD6CFZ6"/>
<reference evidence="2" key="1">
    <citation type="submission" date="2022-12" db="EMBL/GenBank/DDBJ databases">
        <authorList>
            <person name="Petersen C."/>
        </authorList>
    </citation>
    <scope>NUCLEOTIDE SEQUENCE</scope>
    <source>
        <strain evidence="2">IBT 16125</strain>
    </source>
</reference>
<protein>
    <submittedName>
        <fullName evidence="2">Uncharacterized protein</fullName>
    </submittedName>
</protein>
<keyword evidence="1" id="KW-1133">Transmembrane helix</keyword>
<sequence length="319" mass="35656">MNHNMKDQTLPLGIHRTGSRLAELLVADTLVAAGSSALITPAVMIFDRLVVEKSFYNQPMFPAFRRHLWFSITQPATFLTSRPSLLVWSLYTATFATANMSETLLSKVYPKIDHAIAGMTTFASTFVVNSSVGIWKDLRQRQLLHNPYLHQHLHLHLHQPLHPLHPHPHPTHHLKPTHPSPKPLVPSAALASPLATYSAFLLRDGLTIFGSFSLPAMLSTAIPDSVASQEYLKILIAQLAIPASIQLISTPIHLFGLDLYNRPQSMPTKERIGRISRDWIGASLLRMCRIIPAFGIGGFLNTEGRLYLHDQLDERRMPS</sequence>